<dbReference type="AlphaFoldDB" id="A0A194XB95"/>
<sequence length="370" mass="41410">MDMDQNSRNSTENSSRRVKSEPSDEFGGLFNTSNHRSKPHTRSFGNDRFATVKSDCSQRNIAPRYKTAADSQKLGESYQHTLRPSRQDIDNPVRDPGNRHTEGQIGGWSNNESIKSSVEYSSKGRYFTPVQIARFQAELKKNSILTSDVRKMLATEFGRTEESIQVTPDSSLDFIREVNTVNGCFRRQRKISTNFPTLADTLTSEKSSADEDGAQPDAVKLVTRSQELIPKNFRTSAQHESNFQDGADNFGPAVKIDLEGERTTSNKRRRGSSEDGRLEAGPKETPSMVPQESNSWHQQTPTTMVGTNQGGGGERLHYSNTREGLPGLRELRAKIVGDIVMLKKKLHQSRIDLLNVVEEIEDMGRMEGAL</sequence>
<dbReference type="KEGG" id="psco:LY89DRAFT_734025"/>
<proteinExistence type="predicted"/>
<dbReference type="EMBL" id="KQ947415">
    <property type="protein sequence ID" value="KUJ17032.1"/>
    <property type="molecule type" value="Genomic_DNA"/>
</dbReference>
<protein>
    <submittedName>
        <fullName evidence="2">Uncharacterized protein</fullName>
    </submittedName>
</protein>
<dbReference type="InParanoid" id="A0A194XB95"/>
<feature type="compositionally biased region" description="Basic and acidic residues" evidence="1">
    <location>
        <begin position="85"/>
        <end position="102"/>
    </location>
</feature>
<organism evidence="2 3">
    <name type="scientific">Mollisia scopiformis</name>
    <name type="common">Conifer needle endophyte fungus</name>
    <name type="synonym">Phialocephala scopiformis</name>
    <dbReference type="NCBI Taxonomy" id="149040"/>
    <lineage>
        <taxon>Eukaryota</taxon>
        <taxon>Fungi</taxon>
        <taxon>Dikarya</taxon>
        <taxon>Ascomycota</taxon>
        <taxon>Pezizomycotina</taxon>
        <taxon>Leotiomycetes</taxon>
        <taxon>Helotiales</taxon>
        <taxon>Mollisiaceae</taxon>
        <taxon>Mollisia</taxon>
    </lineage>
</organism>
<dbReference type="Proteomes" id="UP000070700">
    <property type="component" value="Unassembled WGS sequence"/>
</dbReference>
<dbReference type="RefSeq" id="XP_018071387.1">
    <property type="nucleotide sequence ID" value="XM_018219866.1"/>
</dbReference>
<feature type="compositionally biased region" description="Basic and acidic residues" evidence="1">
    <location>
        <begin position="271"/>
        <end position="282"/>
    </location>
</feature>
<feature type="compositionally biased region" description="Polar residues" evidence="1">
    <location>
        <begin position="235"/>
        <end position="244"/>
    </location>
</feature>
<feature type="region of interest" description="Disordered" evidence="1">
    <location>
        <begin position="1"/>
        <end position="110"/>
    </location>
</feature>
<evidence type="ECO:0000313" key="3">
    <source>
        <dbReference type="Proteomes" id="UP000070700"/>
    </source>
</evidence>
<keyword evidence="3" id="KW-1185">Reference proteome</keyword>
<accession>A0A194XB95</accession>
<feature type="region of interest" description="Disordered" evidence="1">
    <location>
        <begin position="235"/>
        <end position="301"/>
    </location>
</feature>
<gene>
    <name evidence="2" type="ORF">LY89DRAFT_734025</name>
</gene>
<dbReference type="GeneID" id="28829592"/>
<evidence type="ECO:0000313" key="2">
    <source>
        <dbReference type="EMBL" id="KUJ17032.1"/>
    </source>
</evidence>
<feature type="compositionally biased region" description="Polar residues" evidence="1">
    <location>
        <begin position="288"/>
        <end position="301"/>
    </location>
</feature>
<feature type="compositionally biased region" description="Low complexity" evidence="1">
    <location>
        <begin position="1"/>
        <end position="13"/>
    </location>
</feature>
<name>A0A194XB95_MOLSC</name>
<evidence type="ECO:0000256" key="1">
    <source>
        <dbReference type="SAM" id="MobiDB-lite"/>
    </source>
</evidence>
<reference evidence="2 3" key="1">
    <citation type="submission" date="2015-10" db="EMBL/GenBank/DDBJ databases">
        <title>Full genome of DAOMC 229536 Phialocephala scopiformis, a fungal endophyte of spruce producing the potent anti-insectan compound rugulosin.</title>
        <authorList>
            <consortium name="DOE Joint Genome Institute"/>
            <person name="Walker A.K."/>
            <person name="Frasz S.L."/>
            <person name="Seifert K.A."/>
            <person name="Miller J.D."/>
            <person name="Mondo S.J."/>
            <person name="Labutti K."/>
            <person name="Lipzen A."/>
            <person name="Dockter R."/>
            <person name="Kennedy M."/>
            <person name="Grigoriev I.V."/>
            <person name="Spatafora J.W."/>
        </authorList>
    </citation>
    <scope>NUCLEOTIDE SEQUENCE [LARGE SCALE GENOMIC DNA]</scope>
    <source>
        <strain evidence="2 3">CBS 120377</strain>
    </source>
</reference>